<feature type="chain" id="PRO_5013106422" evidence="2">
    <location>
        <begin position="24"/>
        <end position="567"/>
    </location>
</feature>
<evidence type="ECO:0000256" key="1">
    <source>
        <dbReference type="SAM" id="MobiDB-lite"/>
    </source>
</evidence>
<sequence>MAVLRLRPLLAVAALALVPYAQSIGSRDQPLKTQEEQKQGKLTINALSEDIKSRFDRIFSDNALLLESVPKAEWGTLKREWDSAIEEFGSKAKAKREELLGSILQAEDLKGLLGEHQLEDLLERFGLPALLNGEHAGLANLDGEENQFAAALGRQANRERVSTLMRAYQKSIVDLKENLKKRLATKDSLQNAAVSARFNKLLDDISSSPVMGANTPPSPRRLGVMSFLEKAKERLKLTTSTAKDSSRIADFENSIEELKAQIAEDVARQLSTRRKPVDPESVEAVLKRVGVEGLMGPANDKLPQQEREVLELAQGKRIQMQRAKIHYERVAGSLKDSLLADQESPLSPRTKQRVEEIYEEGLRGKQGSSLRKLSEDNGSQSGPASASLAGIQRKGPIEIGTPFSVTPGIAEALQNFEEQVSRLMDTTFSNFIKTEQLHGVLTPDALRAAFRKVGLKNNAGGEIALSNLNRITSWNDLGIDQVVAGRLQNIIGLEEFMNKLQGLLPQMNSKLKVLSAELKQRIAAATEKHLGPETEERSLGNWYGQVINRLAPSSILQEHSPVNTDTP</sequence>
<dbReference type="RefSeq" id="XP_029215981.1">
    <property type="nucleotide sequence ID" value="XM_029360622.1"/>
</dbReference>
<reference evidence="3 4" key="1">
    <citation type="submission" date="2017-09" db="EMBL/GenBank/DDBJ databases">
        <title>Genome sequencing of Besnoitia besnoiti strain Bb-Ger1.</title>
        <authorList>
            <person name="Schares G."/>
            <person name="Venepally P."/>
            <person name="Lorenzi H.A."/>
        </authorList>
    </citation>
    <scope>NUCLEOTIDE SEQUENCE [LARGE SCALE GENOMIC DNA]</scope>
    <source>
        <strain evidence="3 4">Bb-Ger1</strain>
    </source>
</reference>
<dbReference type="AlphaFoldDB" id="A0A2A9M9B3"/>
<keyword evidence="2" id="KW-0732">Signal</keyword>
<keyword evidence="4" id="KW-1185">Reference proteome</keyword>
<protein>
    <submittedName>
        <fullName evidence="3">Putative DNA double-strand break repair rad50 ATPase</fullName>
    </submittedName>
</protein>
<dbReference type="EMBL" id="NWUJ01000012">
    <property type="protein sequence ID" value="PFH31972.1"/>
    <property type="molecule type" value="Genomic_DNA"/>
</dbReference>
<name>A0A2A9M9B3_BESBE</name>
<accession>A0A2A9M9B3</accession>
<evidence type="ECO:0000313" key="3">
    <source>
        <dbReference type="EMBL" id="PFH31972.1"/>
    </source>
</evidence>
<gene>
    <name evidence="3" type="ORF">BESB_019130</name>
</gene>
<dbReference type="Proteomes" id="UP000224006">
    <property type="component" value="Chromosome XI"/>
</dbReference>
<dbReference type="VEuPathDB" id="ToxoDB:BESB_019130"/>
<feature type="signal peptide" evidence="2">
    <location>
        <begin position="1"/>
        <end position="23"/>
    </location>
</feature>
<dbReference type="OrthoDB" id="329315at2759"/>
<feature type="region of interest" description="Disordered" evidence="1">
    <location>
        <begin position="359"/>
        <end position="391"/>
    </location>
</feature>
<proteinExistence type="predicted"/>
<evidence type="ECO:0000256" key="2">
    <source>
        <dbReference type="SAM" id="SignalP"/>
    </source>
</evidence>
<feature type="compositionally biased region" description="Polar residues" evidence="1">
    <location>
        <begin position="366"/>
        <end position="384"/>
    </location>
</feature>
<comment type="caution">
    <text evidence="3">The sequence shown here is derived from an EMBL/GenBank/DDBJ whole genome shotgun (WGS) entry which is preliminary data.</text>
</comment>
<organism evidence="3 4">
    <name type="scientific">Besnoitia besnoiti</name>
    <name type="common">Apicomplexan protozoan</name>
    <dbReference type="NCBI Taxonomy" id="94643"/>
    <lineage>
        <taxon>Eukaryota</taxon>
        <taxon>Sar</taxon>
        <taxon>Alveolata</taxon>
        <taxon>Apicomplexa</taxon>
        <taxon>Conoidasida</taxon>
        <taxon>Coccidia</taxon>
        <taxon>Eucoccidiorida</taxon>
        <taxon>Eimeriorina</taxon>
        <taxon>Sarcocystidae</taxon>
        <taxon>Besnoitia</taxon>
    </lineage>
</organism>
<dbReference type="GeneID" id="40306974"/>
<dbReference type="KEGG" id="bbes:BESB_019130"/>
<evidence type="ECO:0000313" key="4">
    <source>
        <dbReference type="Proteomes" id="UP000224006"/>
    </source>
</evidence>